<feature type="compositionally biased region" description="Polar residues" evidence="1">
    <location>
        <begin position="167"/>
        <end position="179"/>
    </location>
</feature>
<evidence type="ECO:0000313" key="3">
    <source>
        <dbReference type="Proteomes" id="UP000799439"/>
    </source>
</evidence>
<sequence length="210" mass="21960">MSASTSVTTYNIPEFPSNVTYLASVVAADPTTTTLILYGPTAFDEVTLSIAFGSWAQITPPPQVDQAIWEMYWKPSYTRNPLRPIIFGEYCEVSSGAAVQCAITHPSGETSTLNSQDSSWDASYYSLRPVPLTITAGLEKLSSATTAPSDVVTTTPTSPTRAGISSAHESSATFAPSTGSNSSSNAASNALGTNVGTVGLLVLVASFFAR</sequence>
<protein>
    <submittedName>
        <fullName evidence="2">Uncharacterized protein</fullName>
    </submittedName>
</protein>
<feature type="compositionally biased region" description="Low complexity" evidence="1">
    <location>
        <begin position="145"/>
        <end position="160"/>
    </location>
</feature>
<proteinExistence type="predicted"/>
<gene>
    <name evidence="2" type="ORF">K461DRAFT_295705</name>
</gene>
<organism evidence="2 3">
    <name type="scientific">Myriangium duriaei CBS 260.36</name>
    <dbReference type="NCBI Taxonomy" id="1168546"/>
    <lineage>
        <taxon>Eukaryota</taxon>
        <taxon>Fungi</taxon>
        <taxon>Dikarya</taxon>
        <taxon>Ascomycota</taxon>
        <taxon>Pezizomycotina</taxon>
        <taxon>Dothideomycetes</taxon>
        <taxon>Dothideomycetidae</taxon>
        <taxon>Myriangiales</taxon>
        <taxon>Myriangiaceae</taxon>
        <taxon>Myriangium</taxon>
    </lineage>
</organism>
<name>A0A9P4IZ17_9PEZI</name>
<keyword evidence="3" id="KW-1185">Reference proteome</keyword>
<evidence type="ECO:0000256" key="1">
    <source>
        <dbReference type="SAM" id="MobiDB-lite"/>
    </source>
</evidence>
<feature type="region of interest" description="Disordered" evidence="1">
    <location>
        <begin position="145"/>
        <end position="186"/>
    </location>
</feature>
<comment type="caution">
    <text evidence="2">The sequence shown here is derived from an EMBL/GenBank/DDBJ whole genome shotgun (WGS) entry which is preliminary data.</text>
</comment>
<dbReference type="OrthoDB" id="4991875at2759"/>
<dbReference type="AlphaFoldDB" id="A0A9P4IZ17"/>
<dbReference type="Proteomes" id="UP000799439">
    <property type="component" value="Unassembled WGS sequence"/>
</dbReference>
<evidence type="ECO:0000313" key="2">
    <source>
        <dbReference type="EMBL" id="KAF2150422.1"/>
    </source>
</evidence>
<reference evidence="2" key="1">
    <citation type="journal article" date="2020" name="Stud. Mycol.">
        <title>101 Dothideomycetes genomes: a test case for predicting lifestyles and emergence of pathogens.</title>
        <authorList>
            <person name="Haridas S."/>
            <person name="Albert R."/>
            <person name="Binder M."/>
            <person name="Bloem J."/>
            <person name="Labutti K."/>
            <person name="Salamov A."/>
            <person name="Andreopoulos B."/>
            <person name="Baker S."/>
            <person name="Barry K."/>
            <person name="Bills G."/>
            <person name="Bluhm B."/>
            <person name="Cannon C."/>
            <person name="Castanera R."/>
            <person name="Culley D."/>
            <person name="Daum C."/>
            <person name="Ezra D."/>
            <person name="Gonzalez J."/>
            <person name="Henrissat B."/>
            <person name="Kuo A."/>
            <person name="Liang C."/>
            <person name="Lipzen A."/>
            <person name="Lutzoni F."/>
            <person name="Magnuson J."/>
            <person name="Mondo S."/>
            <person name="Nolan M."/>
            <person name="Ohm R."/>
            <person name="Pangilinan J."/>
            <person name="Park H.-J."/>
            <person name="Ramirez L."/>
            <person name="Alfaro M."/>
            <person name="Sun H."/>
            <person name="Tritt A."/>
            <person name="Yoshinaga Y."/>
            <person name="Zwiers L.-H."/>
            <person name="Turgeon B."/>
            <person name="Goodwin S."/>
            <person name="Spatafora J."/>
            <person name="Crous P."/>
            <person name="Grigoriev I."/>
        </authorList>
    </citation>
    <scope>NUCLEOTIDE SEQUENCE</scope>
    <source>
        <strain evidence="2">CBS 260.36</strain>
    </source>
</reference>
<accession>A0A9P4IZ17</accession>
<dbReference type="EMBL" id="ML996089">
    <property type="protein sequence ID" value="KAF2150422.1"/>
    <property type="molecule type" value="Genomic_DNA"/>
</dbReference>